<evidence type="ECO:0000256" key="1">
    <source>
        <dbReference type="SAM" id="Phobius"/>
    </source>
</evidence>
<name>A0A7W9B3G9_9SPHN</name>
<dbReference type="AlphaFoldDB" id="A0A7W9B3G9"/>
<keyword evidence="1" id="KW-1133">Transmembrane helix</keyword>
<evidence type="ECO:0008006" key="4">
    <source>
        <dbReference type="Google" id="ProtNLM"/>
    </source>
</evidence>
<reference evidence="2 3" key="1">
    <citation type="submission" date="2020-08" db="EMBL/GenBank/DDBJ databases">
        <title>Genomic Encyclopedia of Type Strains, Phase IV (KMG-IV): sequencing the most valuable type-strain genomes for metagenomic binning, comparative biology and taxonomic classification.</title>
        <authorList>
            <person name="Goeker M."/>
        </authorList>
    </citation>
    <scope>NUCLEOTIDE SEQUENCE [LARGE SCALE GENOMIC DNA]</scope>
    <source>
        <strain evidence="2 3">DSM 27163</strain>
    </source>
</reference>
<organism evidence="2 3">
    <name type="scientific">Sphingopyxis panaciterrulae</name>
    <dbReference type="NCBI Taxonomy" id="462372"/>
    <lineage>
        <taxon>Bacteria</taxon>
        <taxon>Pseudomonadati</taxon>
        <taxon>Pseudomonadota</taxon>
        <taxon>Alphaproteobacteria</taxon>
        <taxon>Sphingomonadales</taxon>
        <taxon>Sphingomonadaceae</taxon>
        <taxon>Sphingopyxis</taxon>
    </lineage>
</organism>
<dbReference type="Proteomes" id="UP000537161">
    <property type="component" value="Unassembled WGS sequence"/>
</dbReference>
<evidence type="ECO:0000313" key="2">
    <source>
        <dbReference type="EMBL" id="MBB5705551.1"/>
    </source>
</evidence>
<comment type="caution">
    <text evidence="2">The sequence shown here is derived from an EMBL/GenBank/DDBJ whole genome shotgun (WGS) entry which is preliminary data.</text>
</comment>
<keyword evidence="1" id="KW-0812">Transmembrane</keyword>
<feature type="transmembrane region" description="Helical" evidence="1">
    <location>
        <begin position="16"/>
        <end position="35"/>
    </location>
</feature>
<sequence length="102" mass="11601">MAKRSLYQRLRSNAQVRLALFGLGLLLMIAAPILGPLPGPGFIILFPAGLMLSLQNSPWAKRVYVRFKRRHPRYAAWTDRIMRRASAARRRARDAIEGRDGD</sequence>
<dbReference type="EMBL" id="JACIJH010000002">
    <property type="protein sequence ID" value="MBB5705551.1"/>
    <property type="molecule type" value="Genomic_DNA"/>
</dbReference>
<dbReference type="RefSeq" id="WP_246427059.1">
    <property type="nucleotide sequence ID" value="NZ_JACIJH010000002.1"/>
</dbReference>
<accession>A0A7W9B3G9</accession>
<proteinExistence type="predicted"/>
<keyword evidence="3" id="KW-1185">Reference proteome</keyword>
<protein>
    <recommendedName>
        <fullName evidence="4">Transmembrane protein (PGPGW)</fullName>
    </recommendedName>
</protein>
<keyword evidence="1" id="KW-0472">Membrane</keyword>
<gene>
    <name evidence="2" type="ORF">FHR21_000884</name>
</gene>
<evidence type="ECO:0000313" key="3">
    <source>
        <dbReference type="Proteomes" id="UP000537161"/>
    </source>
</evidence>